<organism evidence="1 2">
    <name type="scientific">Anguilla anguilla</name>
    <name type="common">European freshwater eel</name>
    <name type="synonym">Muraena anguilla</name>
    <dbReference type="NCBI Taxonomy" id="7936"/>
    <lineage>
        <taxon>Eukaryota</taxon>
        <taxon>Metazoa</taxon>
        <taxon>Chordata</taxon>
        <taxon>Craniata</taxon>
        <taxon>Vertebrata</taxon>
        <taxon>Euteleostomi</taxon>
        <taxon>Actinopterygii</taxon>
        <taxon>Neopterygii</taxon>
        <taxon>Teleostei</taxon>
        <taxon>Anguilliformes</taxon>
        <taxon>Anguillidae</taxon>
        <taxon>Anguilla</taxon>
    </lineage>
</organism>
<dbReference type="Proteomes" id="UP001044222">
    <property type="component" value="Unassembled WGS sequence"/>
</dbReference>
<proteinExistence type="predicted"/>
<keyword evidence="2" id="KW-1185">Reference proteome</keyword>
<comment type="caution">
    <text evidence="1">The sequence shown here is derived from an EMBL/GenBank/DDBJ whole genome shotgun (WGS) entry which is preliminary data.</text>
</comment>
<name>A0A9D3S120_ANGAN</name>
<reference evidence="1" key="1">
    <citation type="submission" date="2021-01" db="EMBL/GenBank/DDBJ databases">
        <title>A chromosome-scale assembly of European eel, Anguilla anguilla.</title>
        <authorList>
            <person name="Henkel C."/>
            <person name="Jong-Raadsen S.A."/>
            <person name="Dufour S."/>
            <person name="Weltzien F.-A."/>
            <person name="Palstra A.P."/>
            <person name="Pelster B."/>
            <person name="Spaink H.P."/>
            <person name="Van Den Thillart G.E."/>
            <person name="Jansen H."/>
            <person name="Zahm M."/>
            <person name="Klopp C."/>
            <person name="Cedric C."/>
            <person name="Louis A."/>
            <person name="Berthelot C."/>
            <person name="Parey E."/>
            <person name="Roest Crollius H."/>
            <person name="Montfort J."/>
            <person name="Robinson-Rechavi M."/>
            <person name="Bucao C."/>
            <person name="Bouchez O."/>
            <person name="Gislard M."/>
            <person name="Lluch J."/>
            <person name="Milhes M."/>
            <person name="Lampietro C."/>
            <person name="Lopez Roques C."/>
            <person name="Donnadieu C."/>
            <person name="Braasch I."/>
            <person name="Desvignes T."/>
            <person name="Postlethwait J."/>
            <person name="Bobe J."/>
            <person name="Guiguen Y."/>
            <person name="Dirks R."/>
        </authorList>
    </citation>
    <scope>NUCLEOTIDE SEQUENCE</scope>
    <source>
        <strain evidence="1">Tag_6206</strain>
        <tissue evidence="1">Liver</tissue>
    </source>
</reference>
<protein>
    <submittedName>
        <fullName evidence="1">Uncharacterized protein</fullName>
    </submittedName>
</protein>
<dbReference type="AlphaFoldDB" id="A0A9D3S120"/>
<gene>
    <name evidence="1" type="ORF">ANANG_G00091770</name>
</gene>
<evidence type="ECO:0000313" key="2">
    <source>
        <dbReference type="Proteomes" id="UP001044222"/>
    </source>
</evidence>
<accession>A0A9D3S120</accession>
<dbReference type="EMBL" id="JAFIRN010000004">
    <property type="protein sequence ID" value="KAG5851309.1"/>
    <property type="molecule type" value="Genomic_DNA"/>
</dbReference>
<evidence type="ECO:0000313" key="1">
    <source>
        <dbReference type="EMBL" id="KAG5851309.1"/>
    </source>
</evidence>
<sequence length="116" mass="12905">MSPRPLSLRTLHSLKKKRRRVMEFLNSSAEMQQADEAITAVLGFVGTEPRPPPLGTPRLVFQRRAEPRHTLGPLAGIPRFFPRADLGLLHLVFCLAAQAPGPHCEAIPRHEQSIAE</sequence>